<keyword evidence="2 4" id="KW-1133">Transmembrane helix</keyword>
<sequence length="397" mass="41757">MKDAVMDVRGLAFLAISHMFNDVSQGAVPALLPFLITQRGLSYVAASALVLAATVLSSLIQPILGHYSDRHPIPWLMPFGVLIGGLGFALVGIAPTYGLMVGCILISGLGVAAYHPEGSRFANYVSGQRATGMSYFTVGGTIGFSLGPLMVTPLIMKFGLAGTLFMALPAVVVAMFLIKELPRLSSFRPPVKSSKDMATDDSPQWGAFARLTVVIVLRVCLYFGMMTFIPLYYIQVRGLTIPEANSALTLLMLSGALGSWLGGYVADRIGLKTLLVASLVAIPPLFVGFLFTHGVLRLLCLGLVGFTTIGSASTVVLLGQGYLKSRIGIASGVTLGAAIGLGGLSAPLLGLVADHYGLTVTLYSMLILPVLALGFALTLPKPLYETSTGSQNVSRIR</sequence>
<evidence type="ECO:0000256" key="4">
    <source>
        <dbReference type="SAM" id="Phobius"/>
    </source>
</evidence>
<protein>
    <submittedName>
        <fullName evidence="6">MFS transporter</fullName>
    </submittedName>
</protein>
<gene>
    <name evidence="6" type="ORF">ENV54_04895</name>
</gene>
<dbReference type="GO" id="GO:0022857">
    <property type="term" value="F:transmembrane transporter activity"/>
    <property type="evidence" value="ECO:0007669"/>
    <property type="project" value="InterPro"/>
</dbReference>
<organism evidence="6">
    <name type="scientific">Desulfomonile tiedjei</name>
    <dbReference type="NCBI Taxonomy" id="2358"/>
    <lineage>
        <taxon>Bacteria</taxon>
        <taxon>Pseudomonadati</taxon>
        <taxon>Thermodesulfobacteriota</taxon>
        <taxon>Desulfomonilia</taxon>
        <taxon>Desulfomonilales</taxon>
        <taxon>Desulfomonilaceae</taxon>
        <taxon>Desulfomonile</taxon>
    </lineage>
</organism>
<comment type="caution">
    <text evidence="6">The sequence shown here is derived from an EMBL/GenBank/DDBJ whole genome shotgun (WGS) entry which is preliminary data.</text>
</comment>
<dbReference type="SUPFAM" id="SSF103473">
    <property type="entry name" value="MFS general substrate transporter"/>
    <property type="match status" value="1"/>
</dbReference>
<dbReference type="PROSITE" id="PS50850">
    <property type="entry name" value="MFS"/>
    <property type="match status" value="1"/>
</dbReference>
<dbReference type="InterPro" id="IPR011701">
    <property type="entry name" value="MFS"/>
</dbReference>
<dbReference type="InterPro" id="IPR036259">
    <property type="entry name" value="MFS_trans_sf"/>
</dbReference>
<feature type="transmembrane region" description="Helical" evidence="4">
    <location>
        <begin position="273"/>
        <end position="290"/>
    </location>
</feature>
<dbReference type="InterPro" id="IPR020846">
    <property type="entry name" value="MFS_dom"/>
</dbReference>
<dbReference type="Pfam" id="PF07690">
    <property type="entry name" value="MFS_1"/>
    <property type="match status" value="1"/>
</dbReference>
<evidence type="ECO:0000313" key="6">
    <source>
        <dbReference type="EMBL" id="HGH60619.1"/>
    </source>
</evidence>
<dbReference type="CDD" id="cd17478">
    <property type="entry name" value="MFS_FsR"/>
    <property type="match status" value="1"/>
</dbReference>
<feature type="transmembrane region" description="Helical" evidence="4">
    <location>
        <begin position="330"/>
        <end position="350"/>
    </location>
</feature>
<feature type="transmembrane region" description="Helical" evidence="4">
    <location>
        <begin position="356"/>
        <end position="379"/>
    </location>
</feature>
<dbReference type="Gene3D" id="1.20.1250.20">
    <property type="entry name" value="MFS general substrate transporter like domains"/>
    <property type="match status" value="2"/>
</dbReference>
<evidence type="ECO:0000256" key="3">
    <source>
        <dbReference type="ARBA" id="ARBA00023136"/>
    </source>
</evidence>
<evidence type="ECO:0000256" key="2">
    <source>
        <dbReference type="ARBA" id="ARBA00022989"/>
    </source>
</evidence>
<feature type="transmembrane region" description="Helical" evidence="4">
    <location>
        <begin position="135"/>
        <end position="152"/>
    </location>
</feature>
<name>A0A7C4ARH5_9BACT</name>
<feature type="transmembrane region" description="Helical" evidence="4">
    <location>
        <begin position="158"/>
        <end position="178"/>
    </location>
</feature>
<accession>A0A7C4ARH5</accession>
<reference evidence="6" key="1">
    <citation type="journal article" date="2020" name="mSystems">
        <title>Genome- and Community-Level Interaction Insights into Carbon Utilization and Element Cycling Functions of Hydrothermarchaeota in Hydrothermal Sediment.</title>
        <authorList>
            <person name="Zhou Z."/>
            <person name="Liu Y."/>
            <person name="Xu W."/>
            <person name="Pan J."/>
            <person name="Luo Z.H."/>
            <person name="Li M."/>
        </authorList>
    </citation>
    <scope>NUCLEOTIDE SEQUENCE [LARGE SCALE GENOMIC DNA]</scope>
    <source>
        <strain evidence="6">SpSt-769</strain>
    </source>
</reference>
<feature type="transmembrane region" description="Helical" evidence="4">
    <location>
        <begin position="296"/>
        <end position="318"/>
    </location>
</feature>
<keyword evidence="1 4" id="KW-0812">Transmembrane</keyword>
<evidence type="ECO:0000259" key="5">
    <source>
        <dbReference type="PROSITE" id="PS50850"/>
    </source>
</evidence>
<keyword evidence="3 4" id="KW-0472">Membrane</keyword>
<feature type="transmembrane region" description="Helical" evidence="4">
    <location>
        <begin position="211"/>
        <end position="234"/>
    </location>
</feature>
<dbReference type="PANTHER" id="PTHR43129">
    <property type="entry name" value="FOSMIDOMYCIN RESISTANCE PROTEIN"/>
    <property type="match status" value="1"/>
</dbReference>
<dbReference type="PANTHER" id="PTHR43129:SF1">
    <property type="entry name" value="FOSMIDOMYCIN RESISTANCE PROTEIN"/>
    <property type="match status" value="1"/>
</dbReference>
<feature type="transmembrane region" description="Helical" evidence="4">
    <location>
        <begin position="72"/>
        <end position="91"/>
    </location>
</feature>
<feature type="transmembrane region" description="Helical" evidence="4">
    <location>
        <begin position="42"/>
        <end position="60"/>
    </location>
</feature>
<dbReference type="EMBL" id="DTGT01000153">
    <property type="protein sequence ID" value="HGH60619.1"/>
    <property type="molecule type" value="Genomic_DNA"/>
</dbReference>
<evidence type="ECO:0000256" key="1">
    <source>
        <dbReference type="ARBA" id="ARBA00022692"/>
    </source>
</evidence>
<feature type="transmembrane region" description="Helical" evidence="4">
    <location>
        <begin position="246"/>
        <end position="266"/>
    </location>
</feature>
<dbReference type="AlphaFoldDB" id="A0A7C4ARH5"/>
<dbReference type="GO" id="GO:0005886">
    <property type="term" value="C:plasma membrane"/>
    <property type="evidence" value="ECO:0007669"/>
    <property type="project" value="TreeGrafter"/>
</dbReference>
<proteinExistence type="predicted"/>
<feature type="domain" description="Major facilitator superfamily (MFS) profile" evidence="5">
    <location>
        <begin position="10"/>
        <end position="384"/>
    </location>
</feature>